<keyword evidence="2" id="KW-0479">Metal-binding</keyword>
<dbReference type="PANTHER" id="PTHR42978">
    <property type="entry name" value="QUORUM-QUENCHING LACTONASE YTNP-RELATED-RELATED"/>
    <property type="match status" value="1"/>
</dbReference>
<dbReference type="Gene3D" id="3.60.15.10">
    <property type="entry name" value="Ribonuclease Z/Hydroxyacylglutathione hydrolase-like"/>
    <property type="match status" value="1"/>
</dbReference>
<evidence type="ECO:0000256" key="3">
    <source>
        <dbReference type="ARBA" id="ARBA00022801"/>
    </source>
</evidence>
<dbReference type="OrthoDB" id="3196337at2"/>
<evidence type="ECO:0000313" key="6">
    <source>
        <dbReference type="EMBL" id="GAP47818.1"/>
    </source>
</evidence>
<dbReference type="InterPro" id="IPR001279">
    <property type="entry name" value="Metallo-B-lactamas"/>
</dbReference>
<gene>
    <name evidence="6" type="ORF">SAZU_2555</name>
</gene>
<dbReference type="GO" id="GO:0046872">
    <property type="term" value="F:metal ion binding"/>
    <property type="evidence" value="ECO:0007669"/>
    <property type="project" value="UniProtKB-KW"/>
</dbReference>
<dbReference type="PATRIC" id="fig|146537.3.peg.2698"/>
<dbReference type="InterPro" id="IPR051013">
    <property type="entry name" value="MBL_superfamily_lactonases"/>
</dbReference>
<evidence type="ECO:0000259" key="5">
    <source>
        <dbReference type="SMART" id="SM00849"/>
    </source>
</evidence>
<dbReference type="SUPFAM" id="SSF56281">
    <property type="entry name" value="Metallo-hydrolase/oxidoreductase"/>
    <property type="match status" value="1"/>
</dbReference>
<feature type="domain" description="Metallo-beta-lactamase" evidence="5">
    <location>
        <begin position="33"/>
        <end position="271"/>
    </location>
</feature>
<keyword evidence="4" id="KW-0862">Zinc</keyword>
<name>A0A0K8PJ91_STRAJ</name>
<accession>A0A0K8PJ91</accession>
<dbReference type="EMBL" id="DF968243">
    <property type="protein sequence ID" value="GAP47818.1"/>
    <property type="molecule type" value="Genomic_DNA"/>
</dbReference>
<dbReference type="AlphaFoldDB" id="A0A0K8PJ91"/>
<evidence type="ECO:0000256" key="2">
    <source>
        <dbReference type="ARBA" id="ARBA00022723"/>
    </source>
</evidence>
<dbReference type="GO" id="GO:0016787">
    <property type="term" value="F:hydrolase activity"/>
    <property type="evidence" value="ECO:0007669"/>
    <property type="project" value="UniProtKB-KW"/>
</dbReference>
<reference evidence="6" key="1">
    <citation type="journal article" date="2015" name="Genome Announc.">
        <title>Draft Genome Sequence of Thiostrepton-Producing Streptomyces azureus ATCC 14921.</title>
        <authorList>
            <person name="Sakihara K."/>
            <person name="Maeda J."/>
            <person name="Tashiro K."/>
            <person name="Fujino Y."/>
            <person name="Kuhara S."/>
            <person name="Ohshima T."/>
            <person name="Ogata S."/>
            <person name="Doi K."/>
        </authorList>
    </citation>
    <scope>NUCLEOTIDE SEQUENCE [LARGE SCALE GENOMIC DNA]</scope>
    <source>
        <strain evidence="6">ATCC14921</strain>
    </source>
</reference>
<sequence length="294" mass="31874">MRIRHLNCGSLRKIPPLGEEPTAGVVNRERAAVCHCLLIETDSDGLVLVDTGLGTADLQHPDRSLGADWVAYAQPALNPEESALHQVVRLGYAPQDVRHIVLTHLHRDHAGGLPDFPHARVHVHPDEYRAVTDPAAAHHRYSLDRFMPAHRAHNPLLTPAPVEAGTEWFGFPGVARPQGPACELLLVPLPGHSAGHAGVAVRDGGGQWLLHAGDAYMYHGELEHTPPLSHPALEPVQQGAQTDAAARVETRDRLRCLRRDHADEVTVFSAHDPWELSRLAAVTGQGVSGTSPEV</sequence>
<dbReference type="InterPro" id="IPR036866">
    <property type="entry name" value="RibonucZ/Hydroxyglut_hydro"/>
</dbReference>
<dbReference type="Proteomes" id="UP000053859">
    <property type="component" value="Unassembled WGS sequence"/>
</dbReference>
<organism evidence="6 7">
    <name type="scientific">Streptomyces azureus</name>
    <dbReference type="NCBI Taxonomy" id="146537"/>
    <lineage>
        <taxon>Bacteria</taxon>
        <taxon>Bacillati</taxon>
        <taxon>Actinomycetota</taxon>
        <taxon>Actinomycetes</taxon>
        <taxon>Kitasatosporales</taxon>
        <taxon>Streptomycetaceae</taxon>
        <taxon>Streptomyces</taxon>
    </lineage>
</organism>
<protein>
    <submittedName>
        <fullName evidence="6">Metallo-beta-lactamase</fullName>
    </submittedName>
</protein>
<keyword evidence="3" id="KW-0378">Hydrolase</keyword>
<dbReference type="SMART" id="SM00849">
    <property type="entry name" value="Lactamase_B"/>
    <property type="match status" value="1"/>
</dbReference>
<dbReference type="CDD" id="cd07742">
    <property type="entry name" value="metallo-hydrolase-like_MBL-fold"/>
    <property type="match status" value="1"/>
</dbReference>
<keyword evidence="7" id="KW-1185">Reference proteome</keyword>
<evidence type="ECO:0000256" key="1">
    <source>
        <dbReference type="ARBA" id="ARBA00007749"/>
    </source>
</evidence>
<proteinExistence type="inferred from homology"/>
<comment type="similarity">
    <text evidence="1">Belongs to the metallo-beta-lactamase superfamily.</text>
</comment>
<dbReference type="Pfam" id="PF00753">
    <property type="entry name" value="Lactamase_B"/>
    <property type="match status" value="1"/>
</dbReference>
<dbReference type="PANTHER" id="PTHR42978:SF3">
    <property type="entry name" value="BLR3078 PROTEIN"/>
    <property type="match status" value="1"/>
</dbReference>
<evidence type="ECO:0000313" key="7">
    <source>
        <dbReference type="Proteomes" id="UP000053859"/>
    </source>
</evidence>
<evidence type="ECO:0000256" key="4">
    <source>
        <dbReference type="ARBA" id="ARBA00022833"/>
    </source>
</evidence>